<dbReference type="AlphaFoldDB" id="A0A920D163"/>
<sequence length="68" mass="7500">MAGDTVKEEPSTINKSALRARSAAPNAAQPATRQTIQCFDPFAVKLDKWLASILHIHPDFSILVIYAY</sequence>
<organism evidence="2 3">
    <name type="scientific">Paenibacillus montaniterrae</name>
    <dbReference type="NCBI Taxonomy" id="429341"/>
    <lineage>
        <taxon>Bacteria</taxon>
        <taxon>Bacillati</taxon>
        <taxon>Bacillota</taxon>
        <taxon>Bacilli</taxon>
        <taxon>Bacillales</taxon>
        <taxon>Paenibacillaceae</taxon>
        <taxon>Paenibacillus</taxon>
    </lineage>
</organism>
<feature type="region of interest" description="Disordered" evidence="1">
    <location>
        <begin position="1"/>
        <end position="30"/>
    </location>
</feature>
<protein>
    <submittedName>
        <fullName evidence="2">Uncharacterized protein</fullName>
    </submittedName>
</protein>
<name>A0A920D163_9BACL</name>
<evidence type="ECO:0000313" key="3">
    <source>
        <dbReference type="Proteomes" id="UP000683139"/>
    </source>
</evidence>
<feature type="compositionally biased region" description="Basic and acidic residues" evidence="1">
    <location>
        <begin position="1"/>
        <end position="10"/>
    </location>
</feature>
<reference evidence="2" key="1">
    <citation type="submission" date="2021-03" db="EMBL/GenBank/DDBJ databases">
        <title>Antimicrobial resistance genes in bacteria isolated from Japanese honey, and their potential for conferring macrolide and lincosamide resistance in the American foulbrood pathogen Paenibacillus larvae.</title>
        <authorList>
            <person name="Okamoto M."/>
            <person name="Kumagai M."/>
            <person name="Kanamori H."/>
            <person name="Takamatsu D."/>
        </authorList>
    </citation>
    <scope>NUCLEOTIDE SEQUENCE</scope>
    <source>
        <strain evidence="2">J40TS1</strain>
    </source>
</reference>
<dbReference type="EMBL" id="BOSE01000013">
    <property type="protein sequence ID" value="GIP19253.1"/>
    <property type="molecule type" value="Genomic_DNA"/>
</dbReference>
<comment type="caution">
    <text evidence="2">The sequence shown here is derived from an EMBL/GenBank/DDBJ whole genome shotgun (WGS) entry which is preliminary data.</text>
</comment>
<evidence type="ECO:0000313" key="2">
    <source>
        <dbReference type="EMBL" id="GIP19253.1"/>
    </source>
</evidence>
<evidence type="ECO:0000256" key="1">
    <source>
        <dbReference type="SAM" id="MobiDB-lite"/>
    </source>
</evidence>
<dbReference type="Proteomes" id="UP000683139">
    <property type="component" value="Unassembled WGS sequence"/>
</dbReference>
<feature type="compositionally biased region" description="Low complexity" evidence="1">
    <location>
        <begin position="16"/>
        <end position="30"/>
    </location>
</feature>
<gene>
    <name evidence="2" type="ORF">J40TS1_48950</name>
</gene>
<proteinExistence type="predicted"/>
<keyword evidence="3" id="KW-1185">Reference proteome</keyword>
<accession>A0A920D163</accession>